<feature type="signal peptide" evidence="6">
    <location>
        <begin position="1"/>
        <end position="16"/>
    </location>
</feature>
<organism evidence="8 9">
    <name type="scientific">Spodoptera exigua</name>
    <name type="common">Beet armyworm</name>
    <name type="synonym">Noctua fulgens</name>
    <dbReference type="NCBI Taxonomy" id="7107"/>
    <lineage>
        <taxon>Eukaryota</taxon>
        <taxon>Metazoa</taxon>
        <taxon>Ecdysozoa</taxon>
        <taxon>Arthropoda</taxon>
        <taxon>Hexapoda</taxon>
        <taxon>Insecta</taxon>
        <taxon>Pterygota</taxon>
        <taxon>Neoptera</taxon>
        <taxon>Endopterygota</taxon>
        <taxon>Lepidoptera</taxon>
        <taxon>Glossata</taxon>
        <taxon>Ditrysia</taxon>
        <taxon>Noctuoidea</taxon>
        <taxon>Noctuidae</taxon>
        <taxon>Amphipyrinae</taxon>
        <taxon>Spodoptera</taxon>
    </lineage>
</organism>
<dbReference type="PANTHER" id="PTHR11559">
    <property type="entry name" value="CARBOXYLESTERASE"/>
    <property type="match status" value="1"/>
</dbReference>
<dbReference type="Pfam" id="PF00135">
    <property type="entry name" value="COesterase"/>
    <property type="match status" value="1"/>
</dbReference>
<dbReference type="EMBL" id="JACEFF010000258">
    <property type="protein sequence ID" value="KAH9641086.1"/>
    <property type="molecule type" value="Genomic_DNA"/>
</dbReference>
<dbReference type="Proteomes" id="UP000814243">
    <property type="component" value="Unassembled WGS sequence"/>
</dbReference>
<evidence type="ECO:0000256" key="3">
    <source>
        <dbReference type="ARBA" id="ARBA00022801"/>
    </source>
</evidence>
<dbReference type="Gene3D" id="3.40.50.1820">
    <property type="entry name" value="alpha/beta hydrolase"/>
    <property type="match status" value="1"/>
</dbReference>
<evidence type="ECO:0000256" key="1">
    <source>
        <dbReference type="ARBA" id="ARBA00005964"/>
    </source>
</evidence>
<dbReference type="SUPFAM" id="SSF53474">
    <property type="entry name" value="alpha/beta-Hydrolases"/>
    <property type="match status" value="1"/>
</dbReference>
<evidence type="ECO:0000256" key="5">
    <source>
        <dbReference type="ARBA" id="ARBA00023180"/>
    </source>
</evidence>
<evidence type="ECO:0000313" key="8">
    <source>
        <dbReference type="EMBL" id="KAH9641086.1"/>
    </source>
</evidence>
<comment type="caution">
    <text evidence="8">The sequence shown here is derived from an EMBL/GenBank/DDBJ whole genome shotgun (WGS) entry which is preliminary data.</text>
</comment>
<dbReference type="GO" id="GO:0052689">
    <property type="term" value="F:carboxylic ester hydrolase activity"/>
    <property type="evidence" value="ECO:0007669"/>
    <property type="project" value="UniProtKB-KW"/>
</dbReference>
<dbReference type="AlphaFoldDB" id="A0A922SKS2"/>
<gene>
    <name evidence="8" type="ORF">HF086_006366</name>
</gene>
<dbReference type="InterPro" id="IPR050309">
    <property type="entry name" value="Type-B_Carboxylest/Lipase"/>
</dbReference>
<feature type="chain" id="PRO_5038168151" description="Carboxylic ester hydrolase" evidence="6">
    <location>
        <begin position="17"/>
        <end position="488"/>
    </location>
</feature>
<name>A0A922SKS2_SPOEX</name>
<keyword evidence="4" id="KW-1015">Disulfide bond</keyword>
<protein>
    <recommendedName>
        <fullName evidence="6">Carboxylic ester hydrolase</fullName>
        <ecNumber evidence="6">3.1.1.-</ecNumber>
    </recommendedName>
</protein>
<comment type="similarity">
    <text evidence="1 6">Belongs to the type-B carboxylesterase/lipase family.</text>
</comment>
<keyword evidence="5" id="KW-0325">Glycoprotein</keyword>
<evidence type="ECO:0000256" key="4">
    <source>
        <dbReference type="ARBA" id="ARBA00023157"/>
    </source>
</evidence>
<keyword evidence="3 6" id="KW-0378">Hydrolase</keyword>
<reference evidence="8" key="1">
    <citation type="journal article" date="2021" name="G3 (Bethesda)">
        <title>Genome and transcriptome analysis of the beet armyworm Spodoptera exigua reveals targets for pest control. .</title>
        <authorList>
            <person name="Simon S."/>
            <person name="Breeschoten T."/>
            <person name="Jansen H.J."/>
            <person name="Dirks R.P."/>
            <person name="Schranz M.E."/>
            <person name="Ros V.I.D."/>
        </authorList>
    </citation>
    <scope>NUCLEOTIDE SEQUENCE</scope>
    <source>
        <strain evidence="8">TB_SE_WUR_2020</strain>
    </source>
</reference>
<keyword evidence="2" id="KW-0719">Serine esterase</keyword>
<feature type="domain" description="Carboxylesterase type B" evidence="7">
    <location>
        <begin position="24"/>
        <end position="488"/>
    </location>
</feature>
<dbReference type="InterPro" id="IPR029058">
    <property type="entry name" value="AB_hydrolase_fold"/>
</dbReference>
<evidence type="ECO:0000259" key="7">
    <source>
        <dbReference type="Pfam" id="PF00135"/>
    </source>
</evidence>
<evidence type="ECO:0000256" key="6">
    <source>
        <dbReference type="RuleBase" id="RU361235"/>
    </source>
</evidence>
<dbReference type="InterPro" id="IPR002018">
    <property type="entry name" value="CarbesteraseB"/>
</dbReference>
<proteinExistence type="inferred from homology"/>
<evidence type="ECO:0000313" key="9">
    <source>
        <dbReference type="Proteomes" id="UP000814243"/>
    </source>
</evidence>
<sequence length="488" mass="54553">MLYFVLLILCVVTCSSENEDDWKLVHTVQGPVRGRKDPDGMYVFYGVPYATAPTGEDKFKAPLPPPKWEKPLIAIDKGVVCPQAKFGAQASNLNTQEDCLIANIYVPDTEDKNLSVMVHIHGGALRYGYGNSYKAKNLMRSKKLVVVNFNYRLGIHGFICLGTEGAPGNAGLKDMIAALRWVKNNIADFGGNPNDITIAGYSAGATAADLLILSKSSRGLFQKVIIESGSNLAEFAVQLNPHENAKIQAKALNFTGDPNDILLLEKFYRSASYDTLTMDAFKPRKDSTYLFTACVERDIRTNEVFLHDSPINILQKGDFIKVPMLYGFANMEGLLRIPNFDIWSNDMNKMFSDFLPGDLAFGNDTEKNEMAEKIKEFYFHEELVSRNNIIGYVNYFTDVMSAYPSLKSVNLNMHSGNNEIYLYEYSFVDDDTPFVPYTKIKGASHCAQTLAVLDGVSESNSDESNASLELRNMKKIIRELWHNFITNG</sequence>
<evidence type="ECO:0000256" key="2">
    <source>
        <dbReference type="ARBA" id="ARBA00022487"/>
    </source>
</evidence>
<dbReference type="PROSITE" id="PS00122">
    <property type="entry name" value="CARBOXYLESTERASE_B_1"/>
    <property type="match status" value="1"/>
</dbReference>
<keyword evidence="6" id="KW-0732">Signal</keyword>
<dbReference type="EC" id="3.1.1.-" evidence="6"/>
<dbReference type="InterPro" id="IPR019826">
    <property type="entry name" value="Carboxylesterase_B_AS"/>
</dbReference>
<accession>A0A922SKS2</accession>